<evidence type="ECO:0000256" key="1">
    <source>
        <dbReference type="SAM" id="MobiDB-lite"/>
    </source>
</evidence>
<feature type="compositionally biased region" description="Polar residues" evidence="1">
    <location>
        <begin position="423"/>
        <end position="442"/>
    </location>
</feature>
<dbReference type="RefSeq" id="XP_031571596.1">
    <property type="nucleotide sequence ID" value="XM_031715736.1"/>
</dbReference>
<feature type="compositionally biased region" description="Basic and acidic residues" evidence="1">
    <location>
        <begin position="467"/>
        <end position="481"/>
    </location>
</feature>
<dbReference type="KEGG" id="aten:116305751"/>
<dbReference type="AlphaFoldDB" id="A0A6P8IW66"/>
<feature type="region of interest" description="Disordered" evidence="1">
    <location>
        <begin position="234"/>
        <end position="278"/>
    </location>
</feature>
<name>A0A6P8IW66_ACTTE</name>
<dbReference type="Proteomes" id="UP000515163">
    <property type="component" value="Unplaced"/>
</dbReference>
<gene>
    <name evidence="3" type="primary">LOC116305751</name>
</gene>
<feature type="compositionally biased region" description="Basic and acidic residues" evidence="1">
    <location>
        <begin position="397"/>
        <end position="422"/>
    </location>
</feature>
<feature type="compositionally biased region" description="Polar residues" evidence="1">
    <location>
        <begin position="165"/>
        <end position="183"/>
    </location>
</feature>
<reference evidence="3" key="1">
    <citation type="submission" date="2025-08" db="UniProtKB">
        <authorList>
            <consortium name="RefSeq"/>
        </authorList>
    </citation>
    <scope>IDENTIFICATION</scope>
    <source>
        <tissue evidence="3">Tentacle</tissue>
    </source>
</reference>
<dbReference type="OrthoDB" id="5966728at2759"/>
<keyword evidence="2" id="KW-1185">Reference proteome</keyword>
<feature type="region of interest" description="Disordered" evidence="1">
    <location>
        <begin position="357"/>
        <end position="481"/>
    </location>
</feature>
<feature type="compositionally biased region" description="Polar residues" evidence="1">
    <location>
        <begin position="451"/>
        <end position="460"/>
    </location>
</feature>
<evidence type="ECO:0000313" key="2">
    <source>
        <dbReference type="Proteomes" id="UP000515163"/>
    </source>
</evidence>
<evidence type="ECO:0000313" key="3">
    <source>
        <dbReference type="RefSeq" id="XP_031571596.1"/>
    </source>
</evidence>
<feature type="region of interest" description="Disordered" evidence="1">
    <location>
        <begin position="161"/>
        <end position="183"/>
    </location>
</feature>
<proteinExistence type="predicted"/>
<dbReference type="InParanoid" id="A0A6P8IW66"/>
<dbReference type="GeneID" id="116305751"/>
<organism evidence="2 3">
    <name type="scientific">Actinia tenebrosa</name>
    <name type="common">Australian red waratah sea anemone</name>
    <dbReference type="NCBI Taxonomy" id="6105"/>
    <lineage>
        <taxon>Eukaryota</taxon>
        <taxon>Metazoa</taxon>
        <taxon>Cnidaria</taxon>
        <taxon>Anthozoa</taxon>
        <taxon>Hexacorallia</taxon>
        <taxon>Actiniaria</taxon>
        <taxon>Actiniidae</taxon>
        <taxon>Actinia</taxon>
    </lineage>
</organism>
<protein>
    <submittedName>
        <fullName evidence="3">Uncharacterized protein LOC116305751 isoform X1</fullName>
    </submittedName>
</protein>
<sequence length="559" mass="62697">MAEEKYDFLLNNELNSYQIAIAFDLANSLRADEIENFLEIYDSIPESIETELIDQIKEMARQLAALPKIQFDMYRTKSRVLGSGDHFESPLTSSKNTKRKMTFDSAGNHITMNISNNGGCKNEEKINVNNVLETEENKVTSAKSAKKKLKKKKKSKAVFLEENPESSNVDISSKNAKDSSQNPKILMTNKLIDPDQSSSRIATMNRTLVADICAVSCFNSQGMNSNETSNKICKKKDGDSNNPNICPKQESKPKTTDENYSHDINDSDNHQSAPPFGFPLSASRLIESAVDLLDSCSGATTSSYEHTGMQNKDNEIYVQQKNDTIGDVRQSTVEINGCVQINCNESNSKIDQITSKKCEPHGETDSVDGDISNLSALEDEGGWQSQVRRSNRKKKKELAARNPRERSQSDHKSKKNFQKDYKTNSVKKQNSKNNTSNRNQSGKCKEILETYTPNNATKDNGNGLYSKRNEEKDRKQEDAKETFSYRDALLKSKPKSSEELQYNSDSGVDVNSVGSCDSAIHSSKTFCEFDLKEAVNFLNKGCNEVRVRHKQGRVHHYSP</sequence>
<accession>A0A6P8IW66</accession>
<feature type="compositionally biased region" description="Basic and acidic residues" evidence="1">
    <location>
        <begin position="249"/>
        <end position="269"/>
    </location>
</feature>